<protein>
    <submittedName>
        <fullName evidence="1">Uncharacterized protein</fullName>
    </submittedName>
</protein>
<keyword evidence="2" id="KW-1185">Reference proteome</keyword>
<accession>A0A2I7RUJ9</accession>
<reference evidence="1 2" key="1">
    <citation type="submission" date="2017-11" db="EMBL/GenBank/DDBJ databases">
        <title>A major lineage of nontailed dsDNA viruses as unrecognized killers of marine bacteria.</title>
        <authorList>
            <person name="Kauffman K.M."/>
            <person name="Hussain F.A."/>
            <person name="Yang J."/>
            <person name="Arevalo P."/>
            <person name="Brown J.M."/>
            <person name="Chang W.K."/>
            <person name="VanInsberghe D."/>
            <person name="Elsherbini J."/>
            <person name="Cutler M.B."/>
            <person name="Kelly L."/>
            <person name="Polz M.F."/>
        </authorList>
    </citation>
    <scope>NUCLEOTIDE SEQUENCE [LARGE SCALE GENOMIC DNA]</scope>
</reference>
<sequence>MNCDSLAYSSEEEEAFNDLSKQQENDMHIFVLAEETTEEHPQQTEEFVQGDMVCLGDPHGERYYFLGHLPQNAMIGVLVSEDKDVFTEPVTTLVRPKDIQVSKCLTEGDAKFSGFATHYENGAEYFMEIAEGDFEPVNGMSELLTAFEENSLFMKIN</sequence>
<gene>
    <name evidence="1" type="ORF">NVP1238A_74</name>
</gene>
<dbReference type="EMBL" id="MG592603">
    <property type="protein sequence ID" value="AUR97323.1"/>
    <property type="molecule type" value="Genomic_DNA"/>
</dbReference>
<evidence type="ECO:0000313" key="2">
    <source>
        <dbReference type="Proteomes" id="UP000269348"/>
    </source>
</evidence>
<organism evidence="1 2">
    <name type="scientific">Vibrio phage 1.238.A._10N.261.52.F10</name>
    <dbReference type="NCBI Taxonomy" id="1881231"/>
    <lineage>
        <taxon>Viruses</taxon>
        <taxon>Duplodnaviria</taxon>
        <taxon>Heunggongvirae</taxon>
        <taxon>Uroviricota</taxon>
        <taxon>Caudoviricetes</taxon>
        <taxon>Schitoviridae</taxon>
        <taxon>Pariacacavirus</taxon>
        <taxon>Pariacacavirus 1238A</taxon>
    </lineage>
</organism>
<name>A0A2I7RUJ9_9CAUD</name>
<dbReference type="Proteomes" id="UP000269348">
    <property type="component" value="Segment"/>
</dbReference>
<evidence type="ECO:0000313" key="1">
    <source>
        <dbReference type="EMBL" id="AUR97323.1"/>
    </source>
</evidence>
<proteinExistence type="predicted"/>